<dbReference type="InterPro" id="IPR023996">
    <property type="entry name" value="TonB-dep_OMP_SusC/RagA"/>
</dbReference>
<dbReference type="Gene3D" id="2.60.40.1120">
    <property type="entry name" value="Carboxypeptidase-like, regulatory domain"/>
    <property type="match status" value="1"/>
</dbReference>
<reference evidence="4" key="1">
    <citation type="submission" date="2020-08" db="EMBL/GenBank/DDBJ databases">
        <title>Genomic Encyclopedia of Type Strains, Phase IV (KMG-IV): sequencing the most valuable type-strain genomes for metagenomic binning, comparative biology and taxonomic classification.</title>
        <authorList>
            <person name="Goeker M."/>
        </authorList>
    </citation>
    <scope>NUCLEOTIDE SEQUENCE [LARGE SCALE GENOMIC DNA]</scope>
    <source>
        <strain evidence="4">DSM 105720</strain>
    </source>
</reference>
<evidence type="ECO:0000313" key="4">
    <source>
        <dbReference type="EMBL" id="MBB4042404.1"/>
    </source>
</evidence>
<feature type="signal peptide" evidence="2">
    <location>
        <begin position="1"/>
        <end position="20"/>
    </location>
</feature>
<dbReference type="InterPro" id="IPR012910">
    <property type="entry name" value="Plug_dom"/>
</dbReference>
<dbReference type="NCBIfam" id="TIGR04056">
    <property type="entry name" value="OMP_RagA_SusC"/>
    <property type="match status" value="1"/>
</dbReference>
<dbReference type="NCBIfam" id="TIGR04057">
    <property type="entry name" value="SusC_RagA_signa"/>
    <property type="match status" value="1"/>
</dbReference>
<keyword evidence="5" id="KW-1185">Reference proteome</keyword>
<feature type="domain" description="TonB-dependent receptor plug" evidence="3">
    <location>
        <begin position="122"/>
        <end position="242"/>
    </location>
</feature>
<dbReference type="PANTHER" id="PTHR30069">
    <property type="entry name" value="TONB-DEPENDENT OUTER MEMBRANE RECEPTOR"/>
    <property type="match status" value="1"/>
</dbReference>
<dbReference type="InterPro" id="IPR039426">
    <property type="entry name" value="TonB-dep_rcpt-like"/>
</dbReference>
<dbReference type="Pfam" id="PF13715">
    <property type="entry name" value="CarbopepD_reg_2"/>
    <property type="match status" value="1"/>
</dbReference>
<evidence type="ECO:0000259" key="3">
    <source>
        <dbReference type="Pfam" id="PF07715"/>
    </source>
</evidence>
<dbReference type="Pfam" id="PF07715">
    <property type="entry name" value="Plug"/>
    <property type="match status" value="1"/>
</dbReference>
<dbReference type="GO" id="GO:0015344">
    <property type="term" value="F:siderophore uptake transmembrane transporter activity"/>
    <property type="evidence" value="ECO:0007669"/>
    <property type="project" value="TreeGrafter"/>
</dbReference>
<dbReference type="InterPro" id="IPR037066">
    <property type="entry name" value="Plug_dom_sf"/>
</dbReference>
<dbReference type="PANTHER" id="PTHR30069:SF29">
    <property type="entry name" value="HEMOGLOBIN AND HEMOGLOBIN-HAPTOGLOBIN-BINDING PROTEIN 1-RELATED"/>
    <property type="match status" value="1"/>
</dbReference>
<organism evidence="4 5">
    <name type="scientific">Bacteroides reticulotermitis</name>
    <dbReference type="NCBI Taxonomy" id="1133319"/>
    <lineage>
        <taxon>Bacteria</taxon>
        <taxon>Pseudomonadati</taxon>
        <taxon>Bacteroidota</taxon>
        <taxon>Bacteroidia</taxon>
        <taxon>Bacteroidales</taxon>
        <taxon>Bacteroidaceae</taxon>
        <taxon>Bacteroides</taxon>
    </lineage>
</organism>
<dbReference type="RefSeq" id="WP_183207505.1">
    <property type="nucleotide sequence ID" value="NZ_JACIER010000001.1"/>
</dbReference>
<evidence type="ECO:0000313" key="5">
    <source>
        <dbReference type="Proteomes" id="UP000560658"/>
    </source>
</evidence>
<feature type="chain" id="PRO_5032996745" evidence="2">
    <location>
        <begin position="21"/>
        <end position="1127"/>
    </location>
</feature>
<dbReference type="Proteomes" id="UP000560658">
    <property type="component" value="Unassembled WGS sequence"/>
</dbReference>
<dbReference type="AlphaFoldDB" id="A0A840CY97"/>
<sequence>MRYRILVLLVTFMTFVGNMAAQQPTGQQGKARTVSGLIVDKNGDPIIGANVKIVDAKGGTISDVDGRFSLSVPEGHKLSFSYIGCVTQVISPKKNELKITLQEDVNVLDEVVVSVGYGTQKLKNITGSIASVQGKDLEDIPVSNLSEALDGLIPGLSVEGGSGRPGESASLYIRQAKDFVTIPKQGGTSLPLVIIDDVIQVDAQGQPTLSTLNILNPVDVESISVLRDASAAIYGSRAAQGAIIVKTKRGHSGPPRISYSGKYGVMDAVSHAKQMNAHEYGVFANSFLLASERVKTGDSGYMNKLFSDNELEEMKGLDYNWLDKAWKAAFTQSHSVNVSGGSEKATYYAGVSYYKQGANLGNQDYSKWSYRTGIDITLTSDLKFSASLSGNTSQKETSFTKVANVNDGSYGSKVNGVVDYGYLAHMPRYIPWSMDLNGEEVYLSPSLGPHQTTSDINANGKFGAWNYYALLNSGSASINDSNGWDANFSMTYQVPFVQGLSLRGSYAISRSTSDNEQIALPYTLYYNRNMVNVDQHLYGAWQPTDFVKTDITEKSRVSYNDGISKRSQLNFFVNYQRQFGDHYVTGMFSVERGESYGHDKSLLYENPVKDQYNGMYNTAGTLSNNTTNGKNEAGSLSYLGRVTYNYASKYMLEFLFRSDASTKFAPENYWGFFPSLSAAWIMSEERWFKRVKWIDGLKFRMSWGRTGRDNIAPWLWKQTYQMKNDGGYNFGTAQGGTLGSALAANKSPNRSIHWDKVDKFNFGIDARFLRSRLNFGLDIYYDINDELLNQATVNELGTPFFAGGSVADSNFGRIDTYGADVSISWADKVGQVKYNVGVNFSLNGNRVKTWPESVVGYPSDNTISEGSRTKDYMPCWGYKVWRRTSSGDGLLRTSEDIDNYWAYLTEHADAVGGTPNYFGKKKEEMRVGMLAYQDLHGPMEDGVLTEADGQITNKVDFAEISKNSRSKGFNTSIGLEWKGIRFKTSIATSWGGAPLYLDLIKLKASKDTEPLWAPEYFWVDMFDAEHNPTGKYPNLGLESKVGGSVIADSDFWKISNFRCYVRNISLNYTLPAKWVKPLHISNCAVGVVAENLFDFYNPYPKRYRNMYSASYAYPKLRNISMSLNVSF</sequence>
<dbReference type="SUPFAM" id="SSF49464">
    <property type="entry name" value="Carboxypeptidase regulatory domain-like"/>
    <property type="match status" value="1"/>
</dbReference>
<dbReference type="EMBL" id="JACIER010000001">
    <property type="protein sequence ID" value="MBB4042404.1"/>
    <property type="molecule type" value="Genomic_DNA"/>
</dbReference>
<dbReference type="InterPro" id="IPR023997">
    <property type="entry name" value="TonB-dep_OMP_SusC/RagA_CS"/>
</dbReference>
<dbReference type="InterPro" id="IPR008969">
    <property type="entry name" value="CarboxyPept-like_regulatory"/>
</dbReference>
<accession>A0A840CY97</accession>
<dbReference type="SUPFAM" id="SSF56935">
    <property type="entry name" value="Porins"/>
    <property type="match status" value="1"/>
</dbReference>
<dbReference type="GO" id="GO:0044718">
    <property type="term" value="P:siderophore transmembrane transport"/>
    <property type="evidence" value="ECO:0007669"/>
    <property type="project" value="TreeGrafter"/>
</dbReference>
<dbReference type="GO" id="GO:0009279">
    <property type="term" value="C:cell outer membrane"/>
    <property type="evidence" value="ECO:0007669"/>
    <property type="project" value="TreeGrafter"/>
</dbReference>
<name>A0A840CY97_9BACE</name>
<evidence type="ECO:0000256" key="1">
    <source>
        <dbReference type="ARBA" id="ARBA00022729"/>
    </source>
</evidence>
<dbReference type="Gene3D" id="2.170.130.10">
    <property type="entry name" value="TonB-dependent receptor, plug domain"/>
    <property type="match status" value="1"/>
</dbReference>
<comment type="caution">
    <text evidence="4">The sequence shown here is derived from an EMBL/GenBank/DDBJ whole genome shotgun (WGS) entry which is preliminary data.</text>
</comment>
<protein>
    <submittedName>
        <fullName evidence="4">TonB-linked SusC/RagA family outer membrane protein</fullName>
    </submittedName>
</protein>
<proteinExistence type="predicted"/>
<keyword evidence="1 2" id="KW-0732">Signal</keyword>
<evidence type="ECO:0000256" key="2">
    <source>
        <dbReference type="SAM" id="SignalP"/>
    </source>
</evidence>
<gene>
    <name evidence="4" type="ORF">GGR06_000163</name>
</gene>